<dbReference type="InterPro" id="IPR036322">
    <property type="entry name" value="WD40_repeat_dom_sf"/>
</dbReference>
<keyword evidence="2" id="KW-1185">Reference proteome</keyword>
<evidence type="ECO:0008006" key="3">
    <source>
        <dbReference type="Google" id="ProtNLM"/>
    </source>
</evidence>
<comment type="caution">
    <text evidence="1">The sequence shown here is derived from an EMBL/GenBank/DDBJ whole genome shotgun (WGS) entry which is preliminary data.</text>
</comment>
<dbReference type="SUPFAM" id="SSF50978">
    <property type="entry name" value="WD40 repeat-like"/>
    <property type="match status" value="1"/>
</dbReference>
<evidence type="ECO:0000313" key="2">
    <source>
        <dbReference type="Proteomes" id="UP001163846"/>
    </source>
</evidence>
<proteinExistence type="predicted"/>
<dbReference type="Proteomes" id="UP001163846">
    <property type="component" value="Unassembled WGS sequence"/>
</dbReference>
<evidence type="ECO:0000313" key="1">
    <source>
        <dbReference type="EMBL" id="KAJ3831214.1"/>
    </source>
</evidence>
<protein>
    <recommendedName>
        <fullName evidence="3">WD40 repeat-like protein</fullName>
    </recommendedName>
</protein>
<dbReference type="EMBL" id="MU807684">
    <property type="protein sequence ID" value="KAJ3831214.1"/>
    <property type="molecule type" value="Genomic_DNA"/>
</dbReference>
<gene>
    <name evidence="1" type="ORF">F5878DRAFT_647835</name>
</gene>
<dbReference type="InterPro" id="IPR015943">
    <property type="entry name" value="WD40/YVTN_repeat-like_dom_sf"/>
</dbReference>
<dbReference type="Gene3D" id="2.130.10.10">
    <property type="entry name" value="YVTN repeat-like/Quinoprotein amine dehydrogenase"/>
    <property type="match status" value="1"/>
</dbReference>
<sequence>MYRLLSTLQGARDAVISLAFSTPTKFVAAAGYGGVTVWNLSTSTAVSIPSNVYNPRNPGYIYTACHFLHFEQADQYILLLGSQNGMVSTLKWDSEDHVFNLGFQITPVDSRYQVVSLDVYQAEVPTGKLARVVVATADSRIAVYSLSSSLEIKEIYAIFIKDFSPLAARFCKRTRDVYVFEQTGGGVLQLDDKTGEIKSHQSFAPDP</sequence>
<reference evidence="1" key="1">
    <citation type="submission" date="2022-08" db="EMBL/GenBank/DDBJ databases">
        <authorList>
            <consortium name="DOE Joint Genome Institute"/>
            <person name="Min B."/>
            <person name="Riley R."/>
            <person name="Sierra-Patev S."/>
            <person name="Naranjo-Ortiz M."/>
            <person name="Looney B."/>
            <person name="Konkel Z."/>
            <person name="Slot J.C."/>
            <person name="Sakamoto Y."/>
            <person name="Steenwyk J.L."/>
            <person name="Rokas A."/>
            <person name="Carro J."/>
            <person name="Camarero S."/>
            <person name="Ferreira P."/>
            <person name="Molpeceres G."/>
            <person name="Ruiz-Duenas F.J."/>
            <person name="Serrano A."/>
            <person name="Henrissat B."/>
            <person name="Drula E."/>
            <person name="Hughes K.W."/>
            <person name="Mata J.L."/>
            <person name="Ishikawa N.K."/>
            <person name="Vargas-Isla R."/>
            <person name="Ushijima S."/>
            <person name="Smith C.A."/>
            <person name="Ahrendt S."/>
            <person name="Andreopoulos W."/>
            <person name="He G."/>
            <person name="Labutti K."/>
            <person name="Lipzen A."/>
            <person name="Ng V."/>
            <person name="Sandor L."/>
            <person name="Barry K."/>
            <person name="Martinez A.T."/>
            <person name="Xiao Y."/>
            <person name="Gibbons J.G."/>
            <person name="Terashima K."/>
            <person name="Hibbett D.S."/>
            <person name="Grigoriev I.V."/>
        </authorList>
    </citation>
    <scope>NUCLEOTIDE SEQUENCE</scope>
    <source>
        <strain evidence="1">TFB9207</strain>
    </source>
</reference>
<feature type="non-terminal residue" evidence="1">
    <location>
        <position position="1"/>
    </location>
</feature>
<organism evidence="1 2">
    <name type="scientific">Lentinula raphanica</name>
    <dbReference type="NCBI Taxonomy" id="153919"/>
    <lineage>
        <taxon>Eukaryota</taxon>
        <taxon>Fungi</taxon>
        <taxon>Dikarya</taxon>
        <taxon>Basidiomycota</taxon>
        <taxon>Agaricomycotina</taxon>
        <taxon>Agaricomycetes</taxon>
        <taxon>Agaricomycetidae</taxon>
        <taxon>Agaricales</taxon>
        <taxon>Marasmiineae</taxon>
        <taxon>Omphalotaceae</taxon>
        <taxon>Lentinula</taxon>
    </lineage>
</organism>
<dbReference type="AlphaFoldDB" id="A0AA38NV71"/>
<name>A0AA38NV71_9AGAR</name>
<accession>A0AA38NV71</accession>